<dbReference type="Proteomes" id="UP001150062">
    <property type="component" value="Unassembled WGS sequence"/>
</dbReference>
<keyword evidence="5" id="KW-1185">Reference proteome</keyword>
<reference evidence="4" key="1">
    <citation type="submission" date="2022-08" db="EMBL/GenBank/DDBJ databases">
        <title>Novel sulfate-reducing endosymbionts in the free-living metamonad Anaeramoeba.</title>
        <authorList>
            <person name="Jerlstrom-Hultqvist J."/>
            <person name="Cepicka I."/>
            <person name="Gallot-Lavallee L."/>
            <person name="Salas-Leiva D."/>
            <person name="Curtis B.A."/>
            <person name="Zahonova K."/>
            <person name="Pipaliya S."/>
            <person name="Dacks J."/>
            <person name="Roger A.J."/>
        </authorList>
    </citation>
    <scope>NUCLEOTIDE SEQUENCE</scope>
    <source>
        <strain evidence="4">Schooner1</strain>
    </source>
</reference>
<feature type="region of interest" description="Disordered" evidence="2">
    <location>
        <begin position="2063"/>
        <end position="2082"/>
    </location>
</feature>
<keyword evidence="4" id="KW-0378">Hydrolase</keyword>
<dbReference type="PANTHER" id="PTHR24006:SF827">
    <property type="entry name" value="UBIQUITIN CARBOXYL-TERMINAL HYDROLASE 34"/>
    <property type="match status" value="1"/>
</dbReference>
<accession>A0ABQ8Y644</accession>
<dbReference type="InterPro" id="IPR028889">
    <property type="entry name" value="USP"/>
</dbReference>
<dbReference type="Gene3D" id="3.90.70.10">
    <property type="entry name" value="Cysteine proteinases"/>
    <property type="match status" value="1"/>
</dbReference>
<proteinExistence type="predicted"/>
<protein>
    <submittedName>
        <fullName evidence="4">Ubiquitin carboxyl-terminal hydrolase faf-x-related</fullName>
    </submittedName>
</protein>
<organism evidence="4 5">
    <name type="scientific">Anaeramoeba flamelloides</name>
    <dbReference type="NCBI Taxonomy" id="1746091"/>
    <lineage>
        <taxon>Eukaryota</taxon>
        <taxon>Metamonada</taxon>
        <taxon>Anaeramoebidae</taxon>
        <taxon>Anaeramoeba</taxon>
    </lineage>
</organism>
<feature type="compositionally biased region" description="Basic and acidic residues" evidence="2">
    <location>
        <begin position="1363"/>
        <end position="1377"/>
    </location>
</feature>
<feature type="compositionally biased region" description="Basic and acidic residues" evidence="2">
    <location>
        <begin position="2063"/>
        <end position="2075"/>
    </location>
</feature>
<dbReference type="PANTHER" id="PTHR24006">
    <property type="entry name" value="UBIQUITIN CARBOXYL-TERMINAL HYDROLASE"/>
    <property type="match status" value="1"/>
</dbReference>
<dbReference type="SUPFAM" id="SSF54001">
    <property type="entry name" value="Cysteine proteinases"/>
    <property type="match status" value="1"/>
</dbReference>
<dbReference type="Pfam" id="PF00443">
    <property type="entry name" value="UCH"/>
    <property type="match status" value="1"/>
</dbReference>
<feature type="domain" description="USP" evidence="3">
    <location>
        <begin position="1463"/>
        <end position="1876"/>
    </location>
</feature>
<dbReference type="InterPro" id="IPR050164">
    <property type="entry name" value="Peptidase_C19"/>
</dbReference>
<evidence type="ECO:0000313" key="5">
    <source>
        <dbReference type="Proteomes" id="UP001150062"/>
    </source>
</evidence>
<evidence type="ECO:0000256" key="2">
    <source>
        <dbReference type="SAM" id="MobiDB-lite"/>
    </source>
</evidence>
<evidence type="ECO:0000313" key="4">
    <source>
        <dbReference type="EMBL" id="KAJ6240105.1"/>
    </source>
</evidence>
<comment type="caution">
    <text evidence="4">The sequence shown here is derived from an EMBL/GenBank/DDBJ whole genome shotgun (WGS) entry which is preliminary data.</text>
</comment>
<dbReference type="InterPro" id="IPR001394">
    <property type="entry name" value="Peptidase_C19_UCH"/>
</dbReference>
<sequence length="2944" mass="349213">MSKNHEKLDQFYRQVLYTLNSEPNNQQTLNFLSNHLTSFLNDKLEETQTIYFRENVLYSVCTILCEEYEFKKENLLLVNSILEKLLLFCIKSISSETLKVYQSISKILALSRHGFYDFTQRLQENLIVELKIDLNIDNYPKLKITSEMLLVYPFYFNNLRLFIQNEGFELLAKHFSSNDHKLDHHVTYFLLDPFRKCSPYLEGDYFTQIVKKVQLFFERILKLKDDQLRSLPTFDLVRSVSMVEALIDLVDSEESIKVRETFSLDYASKCLHSQYIDLRLNGINELQERCSDVIQYEDTMIRYRQISRLQYPSQRRNIYYTSETLAKWIKENEIIELLFGNRSHPELIKNSLPILKILSRRDLIEKQHINLIWSVSTHHTTMTESIYNFLATLWEYLSAEILEYCFVEKIDKIIEWNKQSNSLICSLTLATLAKKKNKEIKKLFYKVLGKFWELFVNEEIKHEIKIELLTNMKEMLNNRSFDYGSKIYIMRHLIESLTKKEKKGSIYMIKLMQSLSETFLTDEKVCDRYNLKTRKQFLEDSIKPVPKFTDENEKEKEKENENKYEQKKEKTLVRLLVEEFEHFKNRVLQVIKEEKLDLENKNNAKEEDIVDWEKYEFVDNMPFVDQIQLRLDWLSSLLNISDKFFLTEIDIEDLWGSMIYDLVIKHETEMFLKFAISFTPSEMGILTMYNKACELNCKTMTSHEFKFFKHFCNYVNQINKCIEIDSNNKVSIINTNLSILLGLNELWRIVLNVENEELAVEAIEYLLEFQNYSAKSFKDPNLIKQKRINFINECLRVIEKLRNNNESNKKIERCLMVLEFYYQNVESTIIPEYLGFKRHKFGLIHSPIVLSIVNQIEKSKNNQYETTNIQVHTTDSVFILRKMIAQLVKKEVAEINIQAHRKLNHEIDSKTLDEIGIQNNQIIVVTKNVTIEIQDRNLQSKETLAQHELLPMFILSKQFEKFFPLLKLGGNISHKVNNILLLMPTNEKRVEEFSDLFSNYQTGSSNQKIDYSNLLNLESINYLNYNLQVIINLIGHYYHGIKMVNKNSDKKDLSMQWKDKFIDSNIYEYLLNILLKINENANNRKDKSFDEFEKTSISLITQIINSLFIAFDPLGINKKIKFNNLSITNLMNTFLDIILSLSKEHEINESVKAVNNLSIFIAMAYTFSESNEWRTSFKKYAKWDLWLQQTLIFAPLEKNRNTITQSLRLIVRNENQQSKKEKYSDSLIFWLTKELIYLFKNLDNSGVKKDQIFIKEYFSLLMFLIDLIHQKKDENDNKNDNLEMIKELDFEFLLRDLIKRLMAHPTIEKNSSICDERLVINLDLSKVILQNNPEFKNIICNETQLIEYLFDCLFKIPSSPSEKLQEKKETENTKEEKEKEEEEEEKTKEEEKDDQDEDIKPPKCKSPKSRTSALNLLFEIGINHPENYKKISSLLYKYQQQVITPETWYYEPTDENRSITGYAGLKNLGCTCYMNSLLQQLFMIPEMREGILKIKTEKNEDDFLYQLQKIFANLSENQMQYVDTSKFAKSYKDWNGQPLNPMIQMDVDEFFGMLFDRIEKRLEELKEPNFLAGLFRGKSVQQIVPLNEEDAQTSERIDPFYTISLDVVNRKNLTESFEQYIEPDMLVGDNQYFSEQLGKKVDALKRSCIHTLPKNLILHLKRFEFNYQTMRRYKVDEEFDFPIELELYKYTKEGVEEQEKKASKKIKKKQTDKELLNKKKMEEKGEEEIKKEKDDKEEEGKEGEVGGEEKEKDKQETEEGKKKGEKEKEEVEEEEEDKCPNECYKYRLTGVIIHLGFTEAGHYYSFAMERENSKKDDELKWFKFDDRNVTKWDISQLEDQCFGGTQKIFYRNSFGMIQQGMYSRRYSGYMLFYQRVDQIKEKKSQLSTSSLIGNDIFESIWNENKKFFLRKNLFNNSYFKFMEKFIENSKDFSENYGNLAIDFLINIYGHSRYRNKSKELISIIKKKLSNDFNFAKWFLSELTLNDKNVWFVEIFFKCTVKDFKLLFLDLILAAINIVSKDEIEKNLIAKVIDNNNSNNKNNIQLNELSQIAKKWTNDIEQINNKDKKTNNKDQKEEEEEEEKEEMKSIVIKSLNLFLQFIFNPKRLYNKISDYLKLIENLITSSELIKNYFISINVISKLAHLYLDDYSPFNEKCKSFLEYSEAKGEGVSDVYQGLMQNIFKLIENKKLNEISKLDLYILTKTPFLKKSVYDNLNPEINSKIISYLTTIVPGYYNDIVDFLIIRIDKTESYRLSKLFSLLNHLLNTPEKDHSPLLSRFITIVLENKRYKNANKVTLEEIEKISKQNILFNKFLVDHHEQWLISMIIDCRYRSNRILTAEIFKKMIDQYPNNEEISAKVYNYLIGQLNEKFDSLYSDLIVIKNQEEKVEKKKLPKLQAKQTRIDYFNLTGLLKLVKLFVLSDNKIKQAFDFDLIWKMFLIIDDNRLDKDEHRVQLFELWNNLLIGNEKQIERFAQDEEKTDRFVKLYINYNQQQRIYNGKMLPPFYSIIIKLIDRSDDFAKKLSNSQLMNNLIEKFVINNYSDDDSQHLLDEIISVVSTQQVFRIKNIKLAFEDQQVWRMNSNKILLMLRPLIMDQQDAQILCNYSGHEHISKYLITKLKYYQPSSLSSSMTHSSVSSVEYIKIAMLLLINSVSWMIETDNETFLNKFLPLWKSRKELSIAVLDLINKYYSLSIDLGSLSTKLFKTLVAIKRKNKKNSLLNKALNNYIPYYNQLVKDSENYIENYKKETIKFPKYFTDSNFIVAVSHLLVSFDFEKNIQNTQKINNNLHLLLFLLIQTSIQNNYNEHLLFVNAFLNVFKHLQKAHFDYMLEKFLIRQYLLNLFNNPQIIKNGPIEDLLNLLVPSVFKFLTDEIEIVGFNMKSSSILLEQLDNSKNLFSISIIIGVFLNSEETKVFFINSELFEKFKSLAEKDQEKKYDKLLEQI</sequence>
<dbReference type="PROSITE" id="PS00973">
    <property type="entry name" value="USP_2"/>
    <property type="match status" value="1"/>
</dbReference>
<feature type="region of interest" description="Disordered" evidence="2">
    <location>
        <begin position="1363"/>
        <end position="1409"/>
    </location>
</feature>
<dbReference type="EMBL" id="JAOAOG010000213">
    <property type="protein sequence ID" value="KAJ6240105.1"/>
    <property type="molecule type" value="Genomic_DNA"/>
</dbReference>
<dbReference type="GO" id="GO:0016787">
    <property type="term" value="F:hydrolase activity"/>
    <property type="evidence" value="ECO:0007669"/>
    <property type="project" value="UniProtKB-KW"/>
</dbReference>
<gene>
    <name evidence="4" type="ORF">M0813_24445</name>
</gene>
<name>A0ABQ8Y644_9EUKA</name>
<dbReference type="InterPro" id="IPR018200">
    <property type="entry name" value="USP_CS"/>
</dbReference>
<feature type="region of interest" description="Disordered" evidence="2">
    <location>
        <begin position="1717"/>
        <end position="1776"/>
    </location>
</feature>
<feature type="compositionally biased region" description="Basic and acidic residues" evidence="2">
    <location>
        <begin position="1717"/>
        <end position="1769"/>
    </location>
</feature>
<feature type="coiled-coil region" evidence="1">
    <location>
        <begin position="550"/>
        <end position="608"/>
    </location>
</feature>
<evidence type="ECO:0000259" key="3">
    <source>
        <dbReference type="PROSITE" id="PS50235"/>
    </source>
</evidence>
<dbReference type="InterPro" id="IPR038765">
    <property type="entry name" value="Papain-like_cys_pep_sf"/>
</dbReference>
<evidence type="ECO:0000256" key="1">
    <source>
        <dbReference type="SAM" id="Coils"/>
    </source>
</evidence>
<keyword evidence="1" id="KW-0175">Coiled coil</keyword>
<dbReference type="PROSITE" id="PS50235">
    <property type="entry name" value="USP_3"/>
    <property type="match status" value="1"/>
</dbReference>